<dbReference type="Pfam" id="PF00989">
    <property type="entry name" value="PAS"/>
    <property type="match status" value="1"/>
</dbReference>
<evidence type="ECO:0000259" key="2">
    <source>
        <dbReference type="PROSITE" id="PS50113"/>
    </source>
</evidence>
<protein>
    <submittedName>
        <fullName evidence="3">PAS domain-containing protein</fullName>
    </submittedName>
</protein>
<dbReference type="SMART" id="SM00091">
    <property type="entry name" value="PAS"/>
    <property type="match status" value="1"/>
</dbReference>
<keyword evidence="4" id="KW-1185">Reference proteome</keyword>
<feature type="domain" description="PAC" evidence="2">
    <location>
        <begin position="204"/>
        <end position="256"/>
    </location>
</feature>
<evidence type="ECO:0000313" key="4">
    <source>
        <dbReference type="Proteomes" id="UP001216510"/>
    </source>
</evidence>
<gene>
    <name evidence="3" type="ORF">PX653_12105</name>
</gene>
<dbReference type="InterPro" id="IPR035965">
    <property type="entry name" value="PAS-like_dom_sf"/>
</dbReference>
<dbReference type="InterPro" id="IPR013767">
    <property type="entry name" value="PAS_fold"/>
</dbReference>
<dbReference type="CDD" id="cd00130">
    <property type="entry name" value="PAS"/>
    <property type="match status" value="1"/>
</dbReference>
<dbReference type="EMBL" id="CP119083">
    <property type="protein sequence ID" value="WEF35456.1"/>
    <property type="molecule type" value="Genomic_DNA"/>
</dbReference>
<evidence type="ECO:0000259" key="1">
    <source>
        <dbReference type="PROSITE" id="PS50112"/>
    </source>
</evidence>
<dbReference type="Gene3D" id="3.30.450.20">
    <property type="entry name" value="PAS domain"/>
    <property type="match status" value="1"/>
</dbReference>
<dbReference type="PROSITE" id="PS50112">
    <property type="entry name" value="PAS"/>
    <property type="match status" value="1"/>
</dbReference>
<sequence length="262" mass="27261">MDIQVLAATADRTERRMLRQLLGNLPDDVDRMMLRFITRLRPAGRPVPLQVPDILMLDAAAAGPGGPPFLAALTAPGAAIPVILLVAAPAAGVDLGAAQVVLAQASRQLLRALIASIVASARAAMPGDSGAAVLAAIADAVISTGTDGKITYCNPAAERLMQLNREQMLGSPVASLMLLQDPATLRPLVHPIVEALARGQTIRLQAGCILVRPDGSEIMIDDSTAPIAKADGTLSGAVMVFHDITEARELQAQVDYLACTTS</sequence>
<dbReference type="InterPro" id="IPR052155">
    <property type="entry name" value="Biofilm_reg_signaling"/>
</dbReference>
<dbReference type="Proteomes" id="UP001216510">
    <property type="component" value="Chromosome"/>
</dbReference>
<name>A0ABY8BIG3_9BURK</name>
<dbReference type="PROSITE" id="PS50113">
    <property type="entry name" value="PAC"/>
    <property type="match status" value="1"/>
</dbReference>
<reference evidence="3 4" key="1">
    <citation type="submission" date="2023-02" db="EMBL/GenBank/DDBJ databases">
        <title>Gemone sequence of Telluria chitinolytica ACM 3522T.</title>
        <authorList>
            <person name="Frediansyah A."/>
            <person name="Miess H."/>
            <person name="Gross H."/>
        </authorList>
    </citation>
    <scope>NUCLEOTIDE SEQUENCE [LARGE SCALE GENOMIC DNA]</scope>
    <source>
        <strain evidence="3 4">ACM 3522</strain>
    </source>
</reference>
<dbReference type="InterPro" id="IPR000700">
    <property type="entry name" value="PAS-assoc_C"/>
</dbReference>
<evidence type="ECO:0000313" key="3">
    <source>
        <dbReference type="EMBL" id="WEF35456.1"/>
    </source>
</evidence>
<dbReference type="PANTHER" id="PTHR44757:SF2">
    <property type="entry name" value="BIOFILM ARCHITECTURE MAINTENANCE PROTEIN MBAA"/>
    <property type="match status" value="1"/>
</dbReference>
<dbReference type="RefSeq" id="WP_277418113.1">
    <property type="nucleotide sequence ID" value="NZ_CP119083.1"/>
</dbReference>
<dbReference type="PANTHER" id="PTHR44757">
    <property type="entry name" value="DIGUANYLATE CYCLASE DGCP"/>
    <property type="match status" value="1"/>
</dbReference>
<organism evidence="3 4">
    <name type="scientific">Pseudoduganella chitinolytica</name>
    <dbReference type="NCBI Taxonomy" id="34070"/>
    <lineage>
        <taxon>Bacteria</taxon>
        <taxon>Pseudomonadati</taxon>
        <taxon>Pseudomonadota</taxon>
        <taxon>Betaproteobacteria</taxon>
        <taxon>Burkholderiales</taxon>
        <taxon>Oxalobacteraceae</taxon>
        <taxon>Telluria group</taxon>
        <taxon>Pseudoduganella</taxon>
    </lineage>
</organism>
<accession>A0ABY8BIG3</accession>
<dbReference type="SUPFAM" id="SSF55785">
    <property type="entry name" value="PYP-like sensor domain (PAS domain)"/>
    <property type="match status" value="1"/>
</dbReference>
<dbReference type="NCBIfam" id="TIGR00229">
    <property type="entry name" value="sensory_box"/>
    <property type="match status" value="1"/>
</dbReference>
<feature type="domain" description="PAS" evidence="1">
    <location>
        <begin position="133"/>
        <end position="199"/>
    </location>
</feature>
<dbReference type="InterPro" id="IPR000014">
    <property type="entry name" value="PAS"/>
</dbReference>
<proteinExistence type="predicted"/>